<dbReference type="AlphaFoldDB" id="A0A0L8GM23"/>
<evidence type="ECO:0000313" key="1">
    <source>
        <dbReference type="EMBL" id="KOF78012.1"/>
    </source>
</evidence>
<name>A0A0L8GM23_OCTBM</name>
<protein>
    <submittedName>
        <fullName evidence="1">Uncharacterized protein</fullName>
    </submittedName>
</protein>
<accession>A0A0L8GM23</accession>
<proteinExistence type="predicted"/>
<dbReference type="EMBL" id="KQ421226">
    <property type="protein sequence ID" value="KOF78012.1"/>
    <property type="molecule type" value="Genomic_DNA"/>
</dbReference>
<gene>
    <name evidence="1" type="ORF">OCBIM_22031385mg</name>
</gene>
<organism evidence="1">
    <name type="scientific">Octopus bimaculoides</name>
    <name type="common">California two-spotted octopus</name>
    <dbReference type="NCBI Taxonomy" id="37653"/>
    <lineage>
        <taxon>Eukaryota</taxon>
        <taxon>Metazoa</taxon>
        <taxon>Spiralia</taxon>
        <taxon>Lophotrochozoa</taxon>
        <taxon>Mollusca</taxon>
        <taxon>Cephalopoda</taxon>
        <taxon>Coleoidea</taxon>
        <taxon>Octopodiformes</taxon>
        <taxon>Octopoda</taxon>
        <taxon>Incirrata</taxon>
        <taxon>Octopodidae</taxon>
        <taxon>Octopus</taxon>
    </lineage>
</organism>
<reference evidence="1" key="1">
    <citation type="submission" date="2015-07" db="EMBL/GenBank/DDBJ databases">
        <title>MeaNS - Measles Nucleotide Surveillance Program.</title>
        <authorList>
            <person name="Tran T."/>
            <person name="Druce J."/>
        </authorList>
    </citation>
    <scope>NUCLEOTIDE SEQUENCE</scope>
    <source>
        <strain evidence="1">UCB-OBI-ISO-001</strain>
        <tissue evidence="1">Gonad</tissue>
    </source>
</reference>
<sequence length="57" mass="6745">MFMIKMLLPIVNLKSQITSQISYSSQIISLLKFKLLAKKLHINCLLWKKREINKRSL</sequence>